<evidence type="ECO:0000256" key="2">
    <source>
        <dbReference type="SAM" id="SignalP"/>
    </source>
</evidence>
<dbReference type="FunFam" id="3.40.720.10:FF:000064">
    <property type="entry name" value="Probable acid phosphatase Pho610"/>
    <property type="match status" value="1"/>
</dbReference>
<evidence type="ECO:0000313" key="3">
    <source>
        <dbReference type="EMBL" id="KAK4133132.1"/>
    </source>
</evidence>
<gene>
    <name evidence="3" type="ORF">BT67DRAFT_383234</name>
</gene>
<comment type="caution">
    <text evidence="3">The sequence shown here is derived from an EMBL/GenBank/DDBJ whole genome shotgun (WGS) entry which is preliminary data.</text>
</comment>
<organism evidence="3 4">
    <name type="scientific">Trichocladium antarcticum</name>
    <dbReference type="NCBI Taxonomy" id="1450529"/>
    <lineage>
        <taxon>Eukaryota</taxon>
        <taxon>Fungi</taxon>
        <taxon>Dikarya</taxon>
        <taxon>Ascomycota</taxon>
        <taxon>Pezizomycotina</taxon>
        <taxon>Sordariomycetes</taxon>
        <taxon>Sordariomycetidae</taxon>
        <taxon>Sordariales</taxon>
        <taxon>Chaetomiaceae</taxon>
        <taxon>Trichocladium</taxon>
    </lineage>
</organism>
<keyword evidence="4" id="KW-1185">Reference proteome</keyword>
<dbReference type="PANTHER" id="PTHR31956:SF15">
    <property type="entry name" value="ACID PHOSPHATASE PHOA"/>
    <property type="match status" value="1"/>
</dbReference>
<dbReference type="InterPro" id="IPR007312">
    <property type="entry name" value="Phosphoesterase"/>
</dbReference>
<evidence type="ECO:0000256" key="1">
    <source>
        <dbReference type="ARBA" id="ARBA00022801"/>
    </source>
</evidence>
<name>A0AAN6ZCE2_9PEZI</name>
<dbReference type="GO" id="GO:0009395">
    <property type="term" value="P:phospholipid catabolic process"/>
    <property type="evidence" value="ECO:0007669"/>
    <property type="project" value="TreeGrafter"/>
</dbReference>
<proteinExistence type="predicted"/>
<reference evidence="3" key="1">
    <citation type="journal article" date="2023" name="Mol. Phylogenet. Evol.">
        <title>Genome-scale phylogeny and comparative genomics of the fungal order Sordariales.</title>
        <authorList>
            <person name="Hensen N."/>
            <person name="Bonometti L."/>
            <person name="Westerberg I."/>
            <person name="Brannstrom I.O."/>
            <person name="Guillou S."/>
            <person name="Cros-Aarteil S."/>
            <person name="Calhoun S."/>
            <person name="Haridas S."/>
            <person name="Kuo A."/>
            <person name="Mondo S."/>
            <person name="Pangilinan J."/>
            <person name="Riley R."/>
            <person name="LaButti K."/>
            <person name="Andreopoulos B."/>
            <person name="Lipzen A."/>
            <person name="Chen C."/>
            <person name="Yan M."/>
            <person name="Daum C."/>
            <person name="Ng V."/>
            <person name="Clum A."/>
            <person name="Steindorff A."/>
            <person name="Ohm R.A."/>
            <person name="Martin F."/>
            <person name="Silar P."/>
            <person name="Natvig D.O."/>
            <person name="Lalanne C."/>
            <person name="Gautier V."/>
            <person name="Ament-Velasquez S.L."/>
            <person name="Kruys A."/>
            <person name="Hutchinson M.I."/>
            <person name="Powell A.J."/>
            <person name="Barry K."/>
            <person name="Miller A.N."/>
            <person name="Grigoriev I.V."/>
            <person name="Debuchy R."/>
            <person name="Gladieux P."/>
            <person name="Hiltunen Thoren M."/>
            <person name="Johannesson H."/>
        </authorList>
    </citation>
    <scope>NUCLEOTIDE SEQUENCE</scope>
    <source>
        <strain evidence="3">CBS 123565</strain>
    </source>
</reference>
<evidence type="ECO:0008006" key="5">
    <source>
        <dbReference type="Google" id="ProtNLM"/>
    </source>
</evidence>
<keyword evidence="1" id="KW-0378">Hydrolase</keyword>
<dbReference type="InterPro" id="IPR017850">
    <property type="entry name" value="Alkaline_phosphatase_core_sf"/>
</dbReference>
<dbReference type="Proteomes" id="UP001304895">
    <property type="component" value="Unassembled WGS sequence"/>
</dbReference>
<reference evidence="3" key="2">
    <citation type="submission" date="2023-05" db="EMBL/GenBank/DDBJ databases">
        <authorList>
            <consortium name="Lawrence Berkeley National Laboratory"/>
            <person name="Steindorff A."/>
            <person name="Hensen N."/>
            <person name="Bonometti L."/>
            <person name="Westerberg I."/>
            <person name="Brannstrom I.O."/>
            <person name="Guillou S."/>
            <person name="Cros-Aarteil S."/>
            <person name="Calhoun S."/>
            <person name="Haridas S."/>
            <person name="Kuo A."/>
            <person name="Mondo S."/>
            <person name="Pangilinan J."/>
            <person name="Riley R."/>
            <person name="Labutti K."/>
            <person name="Andreopoulos B."/>
            <person name="Lipzen A."/>
            <person name="Chen C."/>
            <person name="Yanf M."/>
            <person name="Daum C."/>
            <person name="Ng V."/>
            <person name="Clum A."/>
            <person name="Ohm R."/>
            <person name="Martin F."/>
            <person name="Silar P."/>
            <person name="Natvig D."/>
            <person name="Lalanne C."/>
            <person name="Gautier V."/>
            <person name="Ament-Velasquez S.L."/>
            <person name="Kruys A."/>
            <person name="Hutchinson M.I."/>
            <person name="Powell A.J."/>
            <person name="Barry K."/>
            <person name="Miller A.N."/>
            <person name="Grigoriev I.V."/>
            <person name="Debuchy R."/>
            <person name="Gladieux P."/>
            <person name="Thoren M.H."/>
            <person name="Johannesson H."/>
        </authorList>
    </citation>
    <scope>NUCLEOTIDE SEQUENCE</scope>
    <source>
        <strain evidence="3">CBS 123565</strain>
    </source>
</reference>
<keyword evidence="2" id="KW-0732">Signal</keyword>
<dbReference type="AlphaFoldDB" id="A0AAN6ZCE2"/>
<dbReference type="EMBL" id="MU853413">
    <property type="protein sequence ID" value="KAK4133132.1"/>
    <property type="molecule type" value="Genomic_DNA"/>
</dbReference>
<dbReference type="GO" id="GO:0016788">
    <property type="term" value="F:hydrolase activity, acting on ester bonds"/>
    <property type="evidence" value="ECO:0007669"/>
    <property type="project" value="InterPro"/>
</dbReference>
<dbReference type="Pfam" id="PF04185">
    <property type="entry name" value="Phosphoesterase"/>
    <property type="match status" value="1"/>
</dbReference>
<dbReference type="PANTHER" id="PTHR31956">
    <property type="entry name" value="NON-SPECIFIC PHOSPHOLIPASE C4-RELATED"/>
    <property type="match status" value="1"/>
</dbReference>
<feature type="chain" id="PRO_5042894664" description="Acid phosphatase" evidence="2">
    <location>
        <begin position="20"/>
        <end position="386"/>
    </location>
</feature>
<dbReference type="Gene3D" id="3.40.720.10">
    <property type="entry name" value="Alkaline Phosphatase, subunit A"/>
    <property type="match status" value="1"/>
</dbReference>
<accession>A0AAN6ZCE2</accession>
<sequence>MQRLIPVLVGLACLAAVSAVEIVPGKAFDRLITIWLENQDYAKVDVDGSIADLKRQAISLTRYYAHTHPSQPNYLAAIGGDYFGLNHDFSVRIPENVATVADLLEWKNVSWAGYFEDLPSPGYMGNFSDGPTGNGAWDYVRKHNPFVSFDSITNYGERLLNIDSFDVFQRAFAAKTVPQFVFMSPNMMNDGHNTSLEVAAKWSHGFLQPLLADKAFDERTLIMLTYDEAETYTEPNRIVTLLLGSAIPPSLKGTQDDTFYTHYSILSTVESNWGLPNLGRYDVGANVFQFAAGMTGYTKNKDPDNAPSVNNSLSYPGLLHDDRLRILPIPTPNMKLTGAGGLGILDTIKAAWPDAHIGQTPYDGSGRVCDGDDNLPVYKSPAANSP</sequence>
<protein>
    <recommendedName>
        <fullName evidence="5">Acid phosphatase</fullName>
    </recommendedName>
</protein>
<feature type="signal peptide" evidence="2">
    <location>
        <begin position="1"/>
        <end position="19"/>
    </location>
</feature>
<evidence type="ECO:0000313" key="4">
    <source>
        <dbReference type="Proteomes" id="UP001304895"/>
    </source>
</evidence>